<organism evidence="8 9">
    <name type="scientific">Polarella glacialis</name>
    <name type="common">Dinoflagellate</name>
    <dbReference type="NCBI Taxonomy" id="89957"/>
    <lineage>
        <taxon>Eukaryota</taxon>
        <taxon>Sar</taxon>
        <taxon>Alveolata</taxon>
        <taxon>Dinophyceae</taxon>
        <taxon>Suessiales</taxon>
        <taxon>Suessiaceae</taxon>
        <taxon>Polarella</taxon>
    </lineage>
</organism>
<dbReference type="InterPro" id="IPR000306">
    <property type="entry name" value="Znf_FYVE"/>
</dbReference>
<dbReference type="InterPro" id="IPR017455">
    <property type="entry name" value="Znf_FYVE-rel"/>
</dbReference>
<protein>
    <recommendedName>
        <fullName evidence="7">FYVE-type domain-containing protein</fullName>
    </recommendedName>
</protein>
<evidence type="ECO:0000256" key="3">
    <source>
        <dbReference type="ARBA" id="ARBA00022833"/>
    </source>
</evidence>
<evidence type="ECO:0000256" key="4">
    <source>
        <dbReference type="PROSITE-ProRule" id="PRU00091"/>
    </source>
</evidence>
<dbReference type="EMBL" id="CAJNNW010000135">
    <property type="protein sequence ID" value="CAE8623777.1"/>
    <property type="molecule type" value="Genomic_DNA"/>
</dbReference>
<evidence type="ECO:0000259" key="7">
    <source>
        <dbReference type="PROSITE" id="PS50178"/>
    </source>
</evidence>
<evidence type="ECO:0000256" key="2">
    <source>
        <dbReference type="ARBA" id="ARBA00022771"/>
    </source>
</evidence>
<keyword evidence="6" id="KW-1133">Transmembrane helix</keyword>
<dbReference type="InterPro" id="IPR051130">
    <property type="entry name" value="Mito_struct-func_regulator"/>
</dbReference>
<evidence type="ECO:0000256" key="1">
    <source>
        <dbReference type="ARBA" id="ARBA00022723"/>
    </source>
</evidence>
<dbReference type="Pfam" id="PF01363">
    <property type="entry name" value="FYVE"/>
    <property type="match status" value="1"/>
</dbReference>
<keyword evidence="6" id="KW-0812">Transmembrane</keyword>
<dbReference type="PANTHER" id="PTHR43173">
    <property type="entry name" value="ABC1 FAMILY PROTEIN"/>
    <property type="match status" value="1"/>
</dbReference>
<feature type="transmembrane region" description="Helical" evidence="6">
    <location>
        <begin position="444"/>
        <end position="460"/>
    </location>
</feature>
<dbReference type="GO" id="GO:0008270">
    <property type="term" value="F:zinc ion binding"/>
    <property type="evidence" value="ECO:0007669"/>
    <property type="project" value="UniProtKB-KW"/>
</dbReference>
<keyword evidence="6" id="KW-0472">Membrane</keyword>
<sequence>MEGSSPQASSQSGSAADPGLLGSIADLRALAADASLEEAASFLRCCIECLREQLCCGSAASSDTHARSVAIVIRGDAPGASGSGASVAGPWLIKYWDSRNGDEGALFGEVHEGRSPEMEAASVRMEATSVQVILDLAAGRTKPLVAFARRRVTTRGDLAVLWPLAPVFRRAIQMAAGRFAAKRGPSMSSASSPSRAVLRPPSLSSAGPWNWMPDDASPGCMLCGKPWMALIRQRHHCRVCGMLVCGRCSDRGTSGARSARSCLRCQCGTPARWRSIAGSDAADLSSCADGMDSCPISPQSTATFHLPHEPPESRPQPPRFSGTPLVLPAKTEIEGLLYAQIDAGLVSALRGPIAAVPPGYSEKRLWERVLAAERLEESGSATLYSSTMSLICLLVWKLLGLVLRISVLGLLAATLCLSRERLSQLAGLDLVLGLRLGLPRLQQLLLLSVAGLVALAQSYSTKVLLVPLMMPLASHLALIFPGVNASGYVGSIIPTGWNIPIGWNSSALAAAAVELPCHSICCSFLAVFAIFAGRHMSFRYVGRILHIYVTTIFCIGIYWSCKRLAAVLRLREQQATELLYDRADRLVAPVLSSRFAALGGLFVKLGQWLSSVTYGVPLAWQKHMKRLQDSAARDTEAHVRALLQAEFGRPTEQLFQEFTMEPLASASIAQVHAAVMHSGQKVAVKIQHEGIDEQGSQHWASAAAHPVYSNGSRRQQHDTDIAGGTCFVSIETSNVVTWAESEVDALGPGSLEAVFLNAVSSSLQTNAKHQLMPYQHATTACRMDHLE</sequence>
<comment type="caution">
    <text evidence="8">The sequence shown here is derived from an EMBL/GenBank/DDBJ whole genome shotgun (WGS) entry which is preliminary data.</text>
</comment>
<evidence type="ECO:0000313" key="9">
    <source>
        <dbReference type="Proteomes" id="UP000626109"/>
    </source>
</evidence>
<feature type="domain" description="FYVE-type" evidence="7">
    <location>
        <begin position="214"/>
        <end position="265"/>
    </location>
</feature>
<dbReference type="Proteomes" id="UP000626109">
    <property type="component" value="Unassembled WGS sequence"/>
</dbReference>
<feature type="transmembrane region" description="Helical" evidence="6">
    <location>
        <begin position="507"/>
        <end position="532"/>
    </location>
</feature>
<dbReference type="Pfam" id="PF03109">
    <property type="entry name" value="ABC1"/>
    <property type="match status" value="1"/>
</dbReference>
<evidence type="ECO:0000256" key="6">
    <source>
        <dbReference type="SAM" id="Phobius"/>
    </source>
</evidence>
<dbReference type="Gene3D" id="3.30.40.10">
    <property type="entry name" value="Zinc/RING finger domain, C3HC4 (zinc finger)"/>
    <property type="match status" value="1"/>
</dbReference>
<dbReference type="AlphaFoldDB" id="A0A813GM84"/>
<keyword evidence="3" id="KW-0862">Zinc</keyword>
<dbReference type="InterPro" id="IPR011009">
    <property type="entry name" value="Kinase-like_dom_sf"/>
</dbReference>
<dbReference type="SMART" id="SM00064">
    <property type="entry name" value="FYVE"/>
    <property type="match status" value="1"/>
</dbReference>
<gene>
    <name evidence="8" type="ORF">PGLA2088_LOCUS235</name>
</gene>
<proteinExistence type="predicted"/>
<reference evidence="8" key="1">
    <citation type="submission" date="2021-02" db="EMBL/GenBank/DDBJ databases">
        <authorList>
            <person name="Dougan E. K."/>
            <person name="Rhodes N."/>
            <person name="Thang M."/>
            <person name="Chan C."/>
        </authorList>
    </citation>
    <scope>NUCLEOTIDE SEQUENCE</scope>
</reference>
<keyword evidence="1" id="KW-0479">Metal-binding</keyword>
<keyword evidence="2 4" id="KW-0863">Zinc-finger</keyword>
<dbReference type="InterPro" id="IPR011011">
    <property type="entry name" value="Znf_FYVE_PHD"/>
</dbReference>
<dbReference type="InterPro" id="IPR004147">
    <property type="entry name" value="ABC1_dom"/>
</dbReference>
<evidence type="ECO:0000256" key="5">
    <source>
        <dbReference type="SAM" id="MobiDB-lite"/>
    </source>
</evidence>
<dbReference type="InterPro" id="IPR013083">
    <property type="entry name" value="Znf_RING/FYVE/PHD"/>
</dbReference>
<feature type="transmembrane region" description="Helical" evidence="6">
    <location>
        <begin position="544"/>
        <end position="561"/>
    </location>
</feature>
<dbReference type="SUPFAM" id="SSF57903">
    <property type="entry name" value="FYVE/PHD zinc finger"/>
    <property type="match status" value="1"/>
</dbReference>
<feature type="transmembrane region" description="Helical" evidence="6">
    <location>
        <begin position="472"/>
        <end position="495"/>
    </location>
</feature>
<accession>A0A813GM84</accession>
<evidence type="ECO:0000313" key="8">
    <source>
        <dbReference type="EMBL" id="CAE8623777.1"/>
    </source>
</evidence>
<name>A0A813GM84_POLGL</name>
<dbReference type="SUPFAM" id="SSF56112">
    <property type="entry name" value="Protein kinase-like (PK-like)"/>
    <property type="match status" value="1"/>
</dbReference>
<feature type="region of interest" description="Disordered" evidence="5">
    <location>
        <begin position="301"/>
        <end position="320"/>
    </location>
</feature>
<dbReference type="PROSITE" id="PS50178">
    <property type="entry name" value="ZF_FYVE"/>
    <property type="match status" value="1"/>
</dbReference>
<dbReference type="PANTHER" id="PTHR43173:SF19">
    <property type="entry name" value="AARF DOMAIN-CONTAINING PROTEIN KINASE 1"/>
    <property type="match status" value="1"/>
</dbReference>